<protein>
    <submittedName>
        <fullName evidence="1">Uncharacterized protein</fullName>
    </submittedName>
</protein>
<keyword evidence="2" id="KW-1185">Reference proteome</keyword>
<reference evidence="1 2" key="1">
    <citation type="journal article" date="2022" name="Hortic Res">
        <title>A haplotype resolved chromosomal level avocado genome allows analysis of novel avocado genes.</title>
        <authorList>
            <person name="Nath O."/>
            <person name="Fletcher S.J."/>
            <person name="Hayward A."/>
            <person name="Shaw L.M."/>
            <person name="Masouleh A.K."/>
            <person name="Furtado A."/>
            <person name="Henry R.J."/>
            <person name="Mitter N."/>
        </authorList>
    </citation>
    <scope>NUCLEOTIDE SEQUENCE [LARGE SCALE GENOMIC DNA]</scope>
    <source>
        <strain evidence="2">cv. Hass</strain>
    </source>
</reference>
<sequence length="217" mass="23727">MGENNSGNVDVKVQAVQAVQVQGHPQIHLVSADHVHMLAAAAAMSMPGQMDGGQGGGGMAEPMPVQVVDAQPIHVHYMQAHEEAMEEEQEDGGSDGMEGDVSAEQQQVVAVARSQTVNQLTLSFQGEVYVFDSVPPEKVQAVLLLLGGREVPATLPAFQSNQNNRELNDVSQNANMPQRVASLMRFREKRKERNFDKKVRYTVRKEVALRYAVHVTS</sequence>
<comment type="caution">
    <text evidence="1">The sequence shown here is derived from an EMBL/GenBank/DDBJ whole genome shotgun (WGS) entry which is preliminary data.</text>
</comment>
<evidence type="ECO:0000313" key="1">
    <source>
        <dbReference type="EMBL" id="KAJ8616967.1"/>
    </source>
</evidence>
<name>A0ACC2K7K0_PERAE</name>
<evidence type="ECO:0000313" key="2">
    <source>
        <dbReference type="Proteomes" id="UP001234297"/>
    </source>
</evidence>
<dbReference type="EMBL" id="CM056812">
    <property type="protein sequence ID" value="KAJ8616967.1"/>
    <property type="molecule type" value="Genomic_DNA"/>
</dbReference>
<accession>A0ACC2K7K0</accession>
<proteinExistence type="predicted"/>
<dbReference type="Proteomes" id="UP001234297">
    <property type="component" value="Chromosome 4"/>
</dbReference>
<organism evidence="1 2">
    <name type="scientific">Persea americana</name>
    <name type="common">Avocado</name>
    <dbReference type="NCBI Taxonomy" id="3435"/>
    <lineage>
        <taxon>Eukaryota</taxon>
        <taxon>Viridiplantae</taxon>
        <taxon>Streptophyta</taxon>
        <taxon>Embryophyta</taxon>
        <taxon>Tracheophyta</taxon>
        <taxon>Spermatophyta</taxon>
        <taxon>Magnoliopsida</taxon>
        <taxon>Magnoliidae</taxon>
        <taxon>Laurales</taxon>
        <taxon>Lauraceae</taxon>
        <taxon>Persea</taxon>
    </lineage>
</organism>
<gene>
    <name evidence="1" type="ORF">MRB53_013153</name>
</gene>